<evidence type="ECO:0000313" key="1">
    <source>
        <dbReference type="EMBL" id="GER89494.1"/>
    </source>
</evidence>
<comment type="caution">
    <text evidence="1">The sequence shown here is derived from an EMBL/GenBank/DDBJ whole genome shotgun (WGS) entry which is preliminary data.</text>
</comment>
<evidence type="ECO:0000313" key="2">
    <source>
        <dbReference type="Proteomes" id="UP000326912"/>
    </source>
</evidence>
<dbReference type="EMBL" id="BKZW01000001">
    <property type="protein sequence ID" value="GER89494.1"/>
    <property type="molecule type" value="Genomic_DNA"/>
</dbReference>
<proteinExistence type="predicted"/>
<organism evidence="1 2">
    <name type="scientific">Dictyobacter vulcani</name>
    <dbReference type="NCBI Taxonomy" id="2607529"/>
    <lineage>
        <taxon>Bacteria</taxon>
        <taxon>Bacillati</taxon>
        <taxon>Chloroflexota</taxon>
        <taxon>Ktedonobacteria</taxon>
        <taxon>Ktedonobacterales</taxon>
        <taxon>Dictyobacteraceae</taxon>
        <taxon>Dictyobacter</taxon>
    </lineage>
</organism>
<dbReference type="Gene3D" id="3.40.50.970">
    <property type="match status" value="1"/>
</dbReference>
<dbReference type="GO" id="GO:0006979">
    <property type="term" value="P:response to oxidative stress"/>
    <property type="evidence" value="ECO:0007669"/>
    <property type="project" value="TreeGrafter"/>
</dbReference>
<dbReference type="InterPro" id="IPR029061">
    <property type="entry name" value="THDP-binding"/>
</dbReference>
<reference evidence="1 2" key="1">
    <citation type="submission" date="2019-10" db="EMBL/GenBank/DDBJ databases">
        <title>Dictyobacter vulcani sp. nov., within the class Ktedonobacteria, isolated from soil of volcanic Mt. Zao.</title>
        <authorList>
            <person name="Zheng Y."/>
            <person name="Wang C.M."/>
            <person name="Sakai Y."/>
            <person name="Abe K."/>
            <person name="Yokota A."/>
            <person name="Yabe S."/>
        </authorList>
    </citation>
    <scope>NUCLEOTIDE SEQUENCE [LARGE SCALE GENOMIC DNA]</scope>
    <source>
        <strain evidence="1 2">W12</strain>
    </source>
</reference>
<dbReference type="AlphaFoldDB" id="A0A5J4KJ22"/>
<dbReference type="InterPro" id="IPR050722">
    <property type="entry name" value="Pyruvate:ferred/Flavod_OxRd"/>
</dbReference>
<evidence type="ECO:0008006" key="3">
    <source>
        <dbReference type="Google" id="ProtNLM"/>
    </source>
</evidence>
<dbReference type="PANTHER" id="PTHR32154">
    <property type="entry name" value="PYRUVATE-FLAVODOXIN OXIDOREDUCTASE-RELATED"/>
    <property type="match status" value="1"/>
</dbReference>
<name>A0A5J4KJ22_9CHLR</name>
<gene>
    <name evidence="1" type="ORF">KDW_36560</name>
</gene>
<dbReference type="PANTHER" id="PTHR32154:SF0">
    <property type="entry name" value="PYRUVATE-FLAVODOXIN OXIDOREDUCTASE-RELATED"/>
    <property type="match status" value="1"/>
</dbReference>
<protein>
    <recommendedName>
        <fullName evidence="3">Pyruvate-flavodoxin oxidoreductase</fullName>
    </recommendedName>
</protein>
<accession>A0A5J4KJ22</accession>
<dbReference type="Proteomes" id="UP000326912">
    <property type="component" value="Unassembled WGS sequence"/>
</dbReference>
<keyword evidence="2" id="KW-1185">Reference proteome</keyword>
<sequence length="142" mass="16342">MLAMAYGHVYVARIAMGANDQQTLRAILEAEAYDGPSLIIAYSHCIAHGIDMRKGLEQQKLAVQTGYWPLYRYNPALLAEGKNPLLMDSKEPTLPLERYIYNEARYRMLLQSNEERAGQLLQLAQKDVQESWSRYRQMETES</sequence>
<dbReference type="SUPFAM" id="SSF52518">
    <property type="entry name" value="Thiamin diphosphate-binding fold (THDP-binding)"/>
    <property type="match status" value="1"/>
</dbReference>